<accession>D9PYY4</accession>
<dbReference type="KEGG" id="asc:ASAC_1366"/>
<keyword evidence="6" id="KW-0067">ATP-binding</keyword>
<evidence type="ECO:0000256" key="1">
    <source>
        <dbReference type="ARBA" id="ARBA00001968"/>
    </source>
</evidence>
<dbReference type="AlphaFoldDB" id="D9PYY4"/>
<gene>
    <name evidence="11" type="ordered locus">ASAC_1366</name>
</gene>
<dbReference type="EC" id="2.7.1.78" evidence="2"/>
<evidence type="ECO:0000313" key="12">
    <source>
        <dbReference type="Proteomes" id="UP000000346"/>
    </source>
</evidence>
<dbReference type="STRING" id="666510.ASAC_1366"/>
<evidence type="ECO:0000313" key="11">
    <source>
        <dbReference type="EMBL" id="ADL19771.1"/>
    </source>
</evidence>
<name>D9PYY4_ACIS3</name>
<comment type="catalytic activity">
    <reaction evidence="8">
        <text>a 5'-end dephospho-ribonucleoside-RNA + ATP = a 5'-end 5'-phospho-ribonucleoside-RNA + ADP + H(+)</text>
        <dbReference type="Rhea" id="RHEA:54580"/>
        <dbReference type="Rhea" id="RHEA-COMP:13936"/>
        <dbReference type="Rhea" id="RHEA-COMP:15179"/>
        <dbReference type="ChEBI" id="CHEBI:15378"/>
        <dbReference type="ChEBI" id="CHEBI:30616"/>
        <dbReference type="ChEBI" id="CHEBI:138282"/>
        <dbReference type="ChEBI" id="CHEBI:138284"/>
        <dbReference type="ChEBI" id="CHEBI:456216"/>
        <dbReference type="EC" id="2.7.1.78"/>
    </reaction>
</comment>
<evidence type="ECO:0000259" key="10">
    <source>
        <dbReference type="Pfam" id="PF16575"/>
    </source>
</evidence>
<dbReference type="Gene3D" id="3.40.50.300">
    <property type="entry name" value="P-loop containing nucleotide triphosphate hydrolases"/>
    <property type="match status" value="1"/>
</dbReference>
<evidence type="ECO:0000256" key="5">
    <source>
        <dbReference type="ARBA" id="ARBA00022777"/>
    </source>
</evidence>
<keyword evidence="3" id="KW-0808">Transferase</keyword>
<dbReference type="GO" id="GO:0051734">
    <property type="term" value="F:ATP-dependent polynucleotide 5'-hydroxyl-kinase activity"/>
    <property type="evidence" value="ECO:0007669"/>
    <property type="project" value="UniProtKB-EC"/>
</dbReference>
<evidence type="ECO:0000256" key="4">
    <source>
        <dbReference type="ARBA" id="ARBA00022741"/>
    </source>
</evidence>
<dbReference type="eggNOG" id="arCOG04127">
    <property type="taxonomic scope" value="Archaea"/>
</dbReference>
<comment type="catalytic activity">
    <reaction evidence="9">
        <text>a 5'-end dephospho-2'-deoxyribonucleoside-DNA + ATP = a 5'-end 5'-phospho-2'-deoxyribonucleoside-DNA + ADP + H(+)</text>
        <dbReference type="Rhea" id="RHEA:15669"/>
        <dbReference type="Rhea" id="RHEA-COMP:13180"/>
        <dbReference type="Rhea" id="RHEA-COMP:13184"/>
        <dbReference type="ChEBI" id="CHEBI:15378"/>
        <dbReference type="ChEBI" id="CHEBI:30616"/>
        <dbReference type="ChEBI" id="CHEBI:136412"/>
        <dbReference type="ChEBI" id="CHEBI:136416"/>
        <dbReference type="ChEBI" id="CHEBI:456216"/>
        <dbReference type="EC" id="2.7.1.78"/>
    </reaction>
</comment>
<dbReference type="InParanoid" id="D9PYY4"/>
<dbReference type="InterPro" id="IPR045116">
    <property type="entry name" value="Clp1/Grc3"/>
</dbReference>
<keyword evidence="12" id="KW-1185">Reference proteome</keyword>
<feature type="domain" description="Clp1 P-loop" evidence="10">
    <location>
        <begin position="85"/>
        <end position="242"/>
    </location>
</feature>
<dbReference type="GO" id="GO:0005524">
    <property type="term" value="F:ATP binding"/>
    <property type="evidence" value="ECO:0007669"/>
    <property type="project" value="UniProtKB-KW"/>
</dbReference>
<dbReference type="GO" id="GO:0006396">
    <property type="term" value="P:RNA processing"/>
    <property type="evidence" value="ECO:0007669"/>
    <property type="project" value="InterPro"/>
</dbReference>
<dbReference type="Proteomes" id="UP000000346">
    <property type="component" value="Chromosome"/>
</dbReference>
<organism evidence="11 12">
    <name type="scientific">Acidilobus saccharovorans (strain DSM 16705 / JCM 18335 / VKM B-2471 / 345-15)</name>
    <dbReference type="NCBI Taxonomy" id="666510"/>
    <lineage>
        <taxon>Archaea</taxon>
        <taxon>Thermoproteota</taxon>
        <taxon>Thermoprotei</taxon>
        <taxon>Acidilobales</taxon>
        <taxon>Acidilobaceae</taxon>
        <taxon>Acidilobus</taxon>
    </lineage>
</organism>
<evidence type="ECO:0000256" key="6">
    <source>
        <dbReference type="ARBA" id="ARBA00022840"/>
    </source>
</evidence>
<dbReference type="FunCoup" id="D9PYY4">
    <property type="interactions" value="10"/>
</dbReference>
<keyword evidence="5" id="KW-0418">Kinase</keyword>
<dbReference type="InterPro" id="IPR032319">
    <property type="entry name" value="CLP1_P"/>
</dbReference>
<comment type="function">
    <text evidence="7">Polynucleotide kinase that can phosphorylate the 5'-hydroxyl groups of both single-stranded RNA (ssRNA) and single-stranded DNA (ssDNA). Exhibits a strong preference for ssRNA.</text>
</comment>
<dbReference type="PANTHER" id="PTHR12755:SF3">
    <property type="entry name" value="POLYNUCLEOTIDE 5'-HYDROXYL-KINASE NOL9"/>
    <property type="match status" value="1"/>
</dbReference>
<reference evidence="11 12" key="1">
    <citation type="journal article" date="2010" name="Appl. Environ. Microbiol.">
        <title>The genome sequence of the crenarchaeon Acidilobus saccharovorans supports a new order, Acidilobales, and suggests an important ecological role in terrestrial acidic hot springs.</title>
        <authorList>
            <person name="Mardanov A.V."/>
            <person name="Svetlitchnyi V.A."/>
            <person name="Beletsky A.V."/>
            <person name="Prokofeva M.I."/>
            <person name="Bonch-Osmolovskaya E.A."/>
            <person name="Ravin N.V."/>
            <person name="Skryabin K.G."/>
        </authorList>
    </citation>
    <scope>NUCLEOTIDE SEQUENCE [LARGE SCALE GENOMIC DNA]</scope>
    <source>
        <strain evidence="12">DSM 16705 / JCM 18335 / VKM B-2471 / 345-15</strain>
    </source>
</reference>
<evidence type="ECO:0000256" key="3">
    <source>
        <dbReference type="ARBA" id="ARBA00022679"/>
    </source>
</evidence>
<dbReference type="Pfam" id="PF16575">
    <property type="entry name" value="CLP1_P"/>
    <property type="match status" value="1"/>
</dbReference>
<dbReference type="EMBL" id="CP001742">
    <property type="protein sequence ID" value="ADL19771.1"/>
    <property type="molecule type" value="Genomic_DNA"/>
</dbReference>
<evidence type="ECO:0000256" key="8">
    <source>
        <dbReference type="ARBA" id="ARBA00044641"/>
    </source>
</evidence>
<evidence type="ECO:0000256" key="7">
    <source>
        <dbReference type="ARBA" id="ARBA00024737"/>
    </source>
</evidence>
<evidence type="ECO:0000256" key="2">
    <source>
        <dbReference type="ARBA" id="ARBA00012157"/>
    </source>
</evidence>
<keyword evidence="4" id="KW-0547">Nucleotide-binding</keyword>
<protein>
    <recommendedName>
        <fullName evidence="2">polynucleotide 5'-hydroxyl-kinase</fullName>
        <ecNumber evidence="2">2.7.1.78</ecNumber>
    </recommendedName>
</protein>
<dbReference type="InterPro" id="IPR027417">
    <property type="entry name" value="P-loop_NTPase"/>
</dbReference>
<proteinExistence type="predicted"/>
<dbReference type="HOGENOM" id="CLU_830540_0_0_2"/>
<comment type="cofactor">
    <cofactor evidence="1">
        <name>a divalent metal cation</name>
        <dbReference type="ChEBI" id="CHEBI:60240"/>
    </cofactor>
</comment>
<dbReference type="PANTHER" id="PTHR12755">
    <property type="entry name" value="CLEAVAGE/POLYADENYLATION FACTOR IA SUBUNIT CLP1P"/>
    <property type="match status" value="1"/>
</dbReference>
<sequence length="334" mass="34845">MRLSGCVAVRGPSIIAVNDGDIRVLGAQVPPGSSLTVPVGRAVIVEGNGDLSVNGQLEPCDGESLKAIEGVVEEVRGARRIILVGPSDSGKSTLAAYLYNSGAVNSVISTDVGQNEVYCPGFEALSMPRRPFLPGSPQDQPLSACLVGDFTPRGLEGRYMSCAIRLSRLSGSFVIDTDGWVSQEGVELKAALSLAVNADAVVAIGLDSDAVVALRHEKAGPLVAVPRLAPASKSVPERRANRDRLIASCIMRSKRRTLRLEGLAMEGRGPGEDWQGLLVGLEGPGSDYFGVVERGPSRSGAITVISEYLGDVTAVKLGRARVDLGAFSGLIGQA</sequence>
<evidence type="ECO:0000256" key="9">
    <source>
        <dbReference type="ARBA" id="ARBA00044673"/>
    </source>
</evidence>